<sequence length="312" mass="34667">MEELEQGLLTQPWARLQLPEHTLLAKAFITGQGYALLLSDLQHVWHEQVDADTVSQRAKELTKRLTAPPAALLCHLGELLRSQLCNAVCPGEATISCDLGPDALVLHVRSQLSGLPFYWTFCCSPAGPALVSQHLIRPLMGMSLALQSQVRELAALLHMKDLQIQDYQESGATLSRDRLKTEPFEENSFLEQFMVECLDKYLRVVLLDRKKLPEACHVGDGSAFVTSLQSLYTAVTRQEVQTTQKHQGTRDPQNSSTTSPLGAHSQLLNHPEQLDSAPTSSMPETEPTETSGPVQRPQLRKVKRKKLKGLFS</sequence>
<evidence type="ECO:0000256" key="4">
    <source>
        <dbReference type="ARBA" id="ARBA00023204"/>
    </source>
</evidence>
<dbReference type="CDD" id="cd22285">
    <property type="entry name" value="HD_XLF_N"/>
    <property type="match status" value="1"/>
</dbReference>
<dbReference type="Pfam" id="PF09302">
    <property type="entry name" value="XLF"/>
    <property type="match status" value="1"/>
</dbReference>
<evidence type="ECO:0000256" key="3">
    <source>
        <dbReference type="ARBA" id="ARBA00023125"/>
    </source>
</evidence>
<dbReference type="InterPro" id="IPR038051">
    <property type="entry name" value="XRCC4-like_N_sf"/>
</dbReference>
<dbReference type="Proteomes" id="UP001652624">
    <property type="component" value="Chromosome 7"/>
</dbReference>
<dbReference type="Gene3D" id="1.10.287.450">
    <property type="entry name" value="Helix hairpin bin"/>
    <property type="match status" value="1"/>
</dbReference>
<dbReference type="Gene3D" id="2.170.210.10">
    <property type="entry name" value="DNA double-strand break repair and VJ recombination XRCC4, N-terminal"/>
    <property type="match status" value="1"/>
</dbReference>
<dbReference type="Pfam" id="PF21928">
    <property type="entry name" value="XLF_CC"/>
    <property type="match status" value="1"/>
</dbReference>
<dbReference type="InterPro" id="IPR053829">
    <property type="entry name" value="XLF-like_CC"/>
</dbReference>
<proteinExistence type="inferred from homology"/>
<keyword evidence="4" id="KW-0234">DNA repair</keyword>
<feature type="domain" description="XLF-like coiled-coil region" evidence="10">
    <location>
        <begin position="128"/>
        <end position="175"/>
    </location>
</feature>
<evidence type="ECO:0000256" key="5">
    <source>
        <dbReference type="ARBA" id="ARBA00023242"/>
    </source>
</evidence>
<evidence type="ECO:0000256" key="8">
    <source>
        <dbReference type="SAM" id="MobiDB-lite"/>
    </source>
</evidence>
<reference evidence="12" key="1">
    <citation type="submission" date="2025-08" db="UniProtKB">
        <authorList>
            <consortium name="RefSeq"/>
        </authorList>
    </citation>
    <scope>IDENTIFICATION</scope>
</reference>
<keyword evidence="2" id="KW-0227">DNA damage</keyword>
<evidence type="ECO:0000259" key="9">
    <source>
        <dbReference type="Pfam" id="PF09302"/>
    </source>
</evidence>
<feature type="region of interest" description="Disordered" evidence="8">
    <location>
        <begin position="239"/>
        <end position="312"/>
    </location>
</feature>
<dbReference type="GeneID" id="103110601"/>
<accession>A0ABM3XM40</accession>
<dbReference type="RefSeq" id="XP_060049850.1">
    <property type="nucleotide sequence ID" value="XM_060193867.1"/>
</dbReference>
<feature type="compositionally biased region" description="Basic residues" evidence="8">
    <location>
        <begin position="298"/>
        <end position="312"/>
    </location>
</feature>
<evidence type="ECO:0000256" key="6">
    <source>
        <dbReference type="ARBA" id="ARBA00025747"/>
    </source>
</evidence>
<feature type="compositionally biased region" description="Polar residues" evidence="8">
    <location>
        <begin position="239"/>
        <end position="260"/>
    </location>
</feature>
<keyword evidence="5" id="KW-0539">Nucleus</keyword>
<feature type="compositionally biased region" description="Low complexity" evidence="8">
    <location>
        <begin position="278"/>
        <end position="297"/>
    </location>
</feature>
<keyword evidence="11" id="KW-1185">Reference proteome</keyword>
<feature type="domain" description="XLF-like N-terminal" evidence="9">
    <location>
        <begin position="12"/>
        <end position="124"/>
    </location>
</feature>
<comment type="subcellular location">
    <subcellularLocation>
        <location evidence="1">Nucleus</location>
    </subcellularLocation>
</comment>
<gene>
    <name evidence="12" type="primary">NHEJ1</name>
</gene>
<dbReference type="InterPro" id="IPR052287">
    <property type="entry name" value="NHEJ_factor"/>
</dbReference>
<evidence type="ECO:0000313" key="12">
    <source>
        <dbReference type="RefSeq" id="XP_060049850.1"/>
    </source>
</evidence>
<evidence type="ECO:0000256" key="1">
    <source>
        <dbReference type="ARBA" id="ARBA00004123"/>
    </source>
</evidence>
<name>A0ABM3XM40_ERIEU</name>
<evidence type="ECO:0000259" key="10">
    <source>
        <dbReference type="Pfam" id="PF21928"/>
    </source>
</evidence>
<protein>
    <recommendedName>
        <fullName evidence="7">Non-homologous end-joining factor 1</fullName>
    </recommendedName>
</protein>
<comment type="similarity">
    <text evidence="6">Belongs to the XRCC4-XLF family. XLF subfamily.</text>
</comment>
<dbReference type="InterPro" id="IPR015381">
    <property type="entry name" value="XLF-like_N"/>
</dbReference>
<evidence type="ECO:0000313" key="11">
    <source>
        <dbReference type="Proteomes" id="UP001652624"/>
    </source>
</evidence>
<evidence type="ECO:0000256" key="2">
    <source>
        <dbReference type="ARBA" id="ARBA00022763"/>
    </source>
</evidence>
<evidence type="ECO:0000256" key="7">
    <source>
        <dbReference type="ARBA" id="ARBA00044529"/>
    </source>
</evidence>
<dbReference type="PANTHER" id="PTHR32235:SF1">
    <property type="entry name" value="NON-HOMOLOGOUS END-JOINING FACTOR 1"/>
    <property type="match status" value="1"/>
</dbReference>
<dbReference type="PANTHER" id="PTHR32235">
    <property type="entry name" value="NON-HOMOLOGOUS END-JOINING FACTOR 1"/>
    <property type="match status" value="1"/>
</dbReference>
<keyword evidence="3" id="KW-0238">DNA-binding</keyword>
<organism evidence="11 12">
    <name type="scientific">Erinaceus europaeus</name>
    <name type="common">Western European hedgehog</name>
    <dbReference type="NCBI Taxonomy" id="9365"/>
    <lineage>
        <taxon>Eukaryota</taxon>
        <taxon>Metazoa</taxon>
        <taxon>Chordata</taxon>
        <taxon>Craniata</taxon>
        <taxon>Vertebrata</taxon>
        <taxon>Euteleostomi</taxon>
        <taxon>Mammalia</taxon>
        <taxon>Eutheria</taxon>
        <taxon>Laurasiatheria</taxon>
        <taxon>Eulipotyphla</taxon>
        <taxon>Erinaceidae</taxon>
        <taxon>Erinaceinae</taxon>
        <taxon>Erinaceus</taxon>
    </lineage>
</organism>